<dbReference type="RefSeq" id="WP_387395931.1">
    <property type="nucleotide sequence ID" value="NZ_JBIAMT010000003.1"/>
</dbReference>
<name>A0ABW6P5Q3_9NOCA</name>
<accession>A0ABW6P5Q3</accession>
<keyword evidence="2" id="KW-1185">Reference proteome</keyword>
<evidence type="ECO:0000313" key="1">
    <source>
        <dbReference type="EMBL" id="MFF0498477.1"/>
    </source>
</evidence>
<comment type="caution">
    <text evidence="1">The sequence shown here is derived from an EMBL/GenBank/DDBJ whole genome shotgun (WGS) entry which is preliminary data.</text>
</comment>
<reference evidence="1 2" key="1">
    <citation type="submission" date="2024-10" db="EMBL/GenBank/DDBJ databases">
        <title>The Natural Products Discovery Center: Release of the First 8490 Sequenced Strains for Exploring Actinobacteria Biosynthetic Diversity.</title>
        <authorList>
            <person name="Kalkreuter E."/>
            <person name="Kautsar S.A."/>
            <person name="Yang D."/>
            <person name="Bader C.D."/>
            <person name="Teijaro C.N."/>
            <person name="Fluegel L."/>
            <person name="Davis C.M."/>
            <person name="Simpson J.R."/>
            <person name="Lauterbach L."/>
            <person name="Steele A.D."/>
            <person name="Gui C."/>
            <person name="Meng S."/>
            <person name="Li G."/>
            <person name="Viehrig K."/>
            <person name="Ye F."/>
            <person name="Su P."/>
            <person name="Kiefer A.F."/>
            <person name="Nichols A."/>
            <person name="Cepeda A.J."/>
            <person name="Yan W."/>
            <person name="Fan B."/>
            <person name="Jiang Y."/>
            <person name="Adhikari A."/>
            <person name="Zheng C.-J."/>
            <person name="Schuster L."/>
            <person name="Cowan T.M."/>
            <person name="Smanski M.J."/>
            <person name="Chevrette M.G."/>
            <person name="De Carvalho L.P.S."/>
            <person name="Shen B."/>
        </authorList>
    </citation>
    <scope>NUCLEOTIDE SEQUENCE [LARGE SCALE GENOMIC DNA]</scope>
    <source>
        <strain evidence="1 2">NPDC004119</strain>
    </source>
</reference>
<organism evidence="1 2">
    <name type="scientific">Nocardia aobensis</name>
    <dbReference type="NCBI Taxonomy" id="257277"/>
    <lineage>
        <taxon>Bacteria</taxon>
        <taxon>Bacillati</taxon>
        <taxon>Actinomycetota</taxon>
        <taxon>Actinomycetes</taxon>
        <taxon>Mycobacteriales</taxon>
        <taxon>Nocardiaceae</taxon>
        <taxon>Nocardia</taxon>
    </lineage>
</organism>
<evidence type="ECO:0000313" key="2">
    <source>
        <dbReference type="Proteomes" id="UP001601442"/>
    </source>
</evidence>
<protein>
    <submittedName>
        <fullName evidence="1">Uncharacterized protein</fullName>
    </submittedName>
</protein>
<gene>
    <name evidence="1" type="ORF">ACFYU5_18875</name>
</gene>
<dbReference type="EMBL" id="JBIAMT010000003">
    <property type="protein sequence ID" value="MFF0498477.1"/>
    <property type="molecule type" value="Genomic_DNA"/>
</dbReference>
<sequence>MDNETRLYKAAYYLLNAGHWAGWSEGENRHVADLGNVRVLSTITDNRTPYYGEYDQGSTAPAGIVFQITFSDGETRFYQKDGTYDSYGEVDYSGGSFFEVKRVQQEVYSYERVQRKLP</sequence>
<proteinExistence type="predicted"/>
<dbReference type="Proteomes" id="UP001601442">
    <property type="component" value="Unassembled WGS sequence"/>
</dbReference>